<name>A0A0B7ADM7_9EUPU</name>
<organism evidence="1">
    <name type="scientific">Arion vulgaris</name>
    <dbReference type="NCBI Taxonomy" id="1028688"/>
    <lineage>
        <taxon>Eukaryota</taxon>
        <taxon>Metazoa</taxon>
        <taxon>Spiralia</taxon>
        <taxon>Lophotrochozoa</taxon>
        <taxon>Mollusca</taxon>
        <taxon>Gastropoda</taxon>
        <taxon>Heterobranchia</taxon>
        <taxon>Euthyneura</taxon>
        <taxon>Panpulmonata</taxon>
        <taxon>Eupulmonata</taxon>
        <taxon>Stylommatophora</taxon>
        <taxon>Helicina</taxon>
        <taxon>Arionoidea</taxon>
        <taxon>Arionidae</taxon>
        <taxon>Arion</taxon>
    </lineage>
</organism>
<protein>
    <submittedName>
        <fullName evidence="1">Uncharacterized protein</fullName>
    </submittedName>
</protein>
<accession>A0A0B7ADM7</accession>
<evidence type="ECO:0000313" key="1">
    <source>
        <dbReference type="EMBL" id="CEK78050.1"/>
    </source>
</evidence>
<dbReference type="AlphaFoldDB" id="A0A0B7ADM7"/>
<gene>
    <name evidence="1" type="primary">ORF108030</name>
</gene>
<proteinExistence type="predicted"/>
<reference evidence="1" key="1">
    <citation type="submission" date="2014-12" db="EMBL/GenBank/DDBJ databases">
        <title>Insight into the proteome of Arion vulgaris.</title>
        <authorList>
            <person name="Aradska J."/>
            <person name="Bulat T."/>
            <person name="Smidak R."/>
            <person name="Sarate P."/>
            <person name="Gangsoo J."/>
            <person name="Sialana F."/>
            <person name="Bilban M."/>
            <person name="Lubec G."/>
        </authorList>
    </citation>
    <scope>NUCLEOTIDE SEQUENCE</scope>
    <source>
        <tissue evidence="1">Skin</tissue>
    </source>
</reference>
<dbReference type="EMBL" id="HACG01031185">
    <property type="protein sequence ID" value="CEK78050.1"/>
    <property type="molecule type" value="Transcribed_RNA"/>
</dbReference>
<sequence length="66" mass="8084">MTHRMNLPADSYLYPNIVSSHEYYYLKQCQQENMSTIIKKRRWRWVKHVICMETNFCPEICPEIDT</sequence>